<keyword evidence="9" id="KW-0472">Membrane</keyword>
<dbReference type="PROSITE" id="PS50109">
    <property type="entry name" value="HIS_KIN"/>
    <property type="match status" value="1"/>
</dbReference>
<evidence type="ECO:0000259" key="11">
    <source>
        <dbReference type="PROSITE" id="PS50112"/>
    </source>
</evidence>
<dbReference type="SUPFAM" id="SSF47384">
    <property type="entry name" value="Homodimeric domain of signal transducing histidine kinase"/>
    <property type="match status" value="1"/>
</dbReference>
<dbReference type="Gene3D" id="1.10.287.130">
    <property type="match status" value="1"/>
</dbReference>
<dbReference type="InterPro" id="IPR000014">
    <property type="entry name" value="PAS"/>
</dbReference>
<feature type="domain" description="PAS" evidence="11">
    <location>
        <begin position="179"/>
        <end position="223"/>
    </location>
</feature>
<dbReference type="GO" id="GO:0000155">
    <property type="term" value="F:phosphorelay sensor kinase activity"/>
    <property type="evidence" value="ECO:0007669"/>
    <property type="project" value="InterPro"/>
</dbReference>
<evidence type="ECO:0000313" key="13">
    <source>
        <dbReference type="EMBL" id="GIH88767.1"/>
    </source>
</evidence>
<dbReference type="SMART" id="SM00065">
    <property type="entry name" value="GAF"/>
    <property type="match status" value="2"/>
</dbReference>
<dbReference type="GO" id="GO:0006355">
    <property type="term" value="P:regulation of DNA-templated transcription"/>
    <property type="evidence" value="ECO:0007669"/>
    <property type="project" value="InterPro"/>
</dbReference>
<comment type="caution">
    <text evidence="13">The sequence shown here is derived from an EMBL/GenBank/DDBJ whole genome shotgun (WGS) entry which is preliminary data.</text>
</comment>
<dbReference type="InterPro" id="IPR005467">
    <property type="entry name" value="His_kinase_dom"/>
</dbReference>
<dbReference type="FunFam" id="3.30.565.10:FF:000006">
    <property type="entry name" value="Sensor histidine kinase WalK"/>
    <property type="match status" value="1"/>
</dbReference>
<dbReference type="InterPro" id="IPR013767">
    <property type="entry name" value="PAS_fold"/>
</dbReference>
<evidence type="ECO:0000256" key="7">
    <source>
        <dbReference type="ARBA" id="ARBA00022777"/>
    </source>
</evidence>
<dbReference type="GO" id="GO:0005886">
    <property type="term" value="C:plasma membrane"/>
    <property type="evidence" value="ECO:0007669"/>
    <property type="project" value="UniProtKB-SubCell"/>
</dbReference>
<dbReference type="InterPro" id="IPR003594">
    <property type="entry name" value="HATPase_dom"/>
</dbReference>
<keyword evidence="14" id="KW-1185">Reference proteome</keyword>
<evidence type="ECO:0000256" key="2">
    <source>
        <dbReference type="ARBA" id="ARBA00001968"/>
    </source>
</evidence>
<dbReference type="InterPro" id="IPR050736">
    <property type="entry name" value="Sensor_HK_Regulatory"/>
</dbReference>
<dbReference type="FunFam" id="1.10.287.130:FF:000001">
    <property type="entry name" value="Two-component sensor histidine kinase"/>
    <property type="match status" value="1"/>
</dbReference>
<evidence type="ECO:0000256" key="3">
    <source>
        <dbReference type="ARBA" id="ARBA00004236"/>
    </source>
</evidence>
<dbReference type="PANTHER" id="PTHR43711">
    <property type="entry name" value="TWO-COMPONENT HISTIDINE KINASE"/>
    <property type="match status" value="1"/>
</dbReference>
<comment type="cofactor">
    <cofactor evidence="2">
        <name>a divalent metal cation</name>
        <dbReference type="ChEBI" id="CHEBI:60240"/>
    </cofactor>
</comment>
<feature type="domain" description="Histidine kinase" evidence="10">
    <location>
        <begin position="638"/>
        <end position="861"/>
    </location>
</feature>
<dbReference type="EC" id="2.7.13.3" evidence="4"/>
<dbReference type="SMART" id="SM00086">
    <property type="entry name" value="PAC"/>
    <property type="match status" value="2"/>
</dbReference>
<evidence type="ECO:0000256" key="1">
    <source>
        <dbReference type="ARBA" id="ARBA00000085"/>
    </source>
</evidence>
<dbReference type="Pfam" id="PF13185">
    <property type="entry name" value="GAF_2"/>
    <property type="match status" value="1"/>
</dbReference>
<dbReference type="Pfam" id="PF08447">
    <property type="entry name" value="PAS_3"/>
    <property type="match status" value="1"/>
</dbReference>
<evidence type="ECO:0000256" key="8">
    <source>
        <dbReference type="ARBA" id="ARBA00023012"/>
    </source>
</evidence>
<dbReference type="PRINTS" id="PR00344">
    <property type="entry name" value="BCTRLSENSOR"/>
</dbReference>
<accession>A0A8J3S9W8</accession>
<dbReference type="InterPro" id="IPR000700">
    <property type="entry name" value="PAS-assoc_C"/>
</dbReference>
<dbReference type="AlphaFoldDB" id="A0A8J3S9W8"/>
<dbReference type="PROSITE" id="PS50113">
    <property type="entry name" value="PAC"/>
    <property type="match status" value="1"/>
</dbReference>
<dbReference type="PANTHER" id="PTHR43711:SF1">
    <property type="entry name" value="HISTIDINE KINASE 1"/>
    <property type="match status" value="1"/>
</dbReference>
<evidence type="ECO:0000256" key="6">
    <source>
        <dbReference type="ARBA" id="ARBA00022679"/>
    </source>
</evidence>
<dbReference type="Gene3D" id="3.30.565.10">
    <property type="entry name" value="Histidine kinase-like ATPase, C-terminal domain"/>
    <property type="match status" value="1"/>
</dbReference>
<dbReference type="CDD" id="cd00082">
    <property type="entry name" value="HisKA"/>
    <property type="match status" value="1"/>
</dbReference>
<dbReference type="InterPro" id="IPR029016">
    <property type="entry name" value="GAF-like_dom_sf"/>
</dbReference>
<dbReference type="InterPro" id="IPR013655">
    <property type="entry name" value="PAS_fold_3"/>
</dbReference>
<keyword evidence="5" id="KW-0597">Phosphoprotein</keyword>
<organism evidence="13 14">
    <name type="scientific">Planobispora rosea</name>
    <dbReference type="NCBI Taxonomy" id="35762"/>
    <lineage>
        <taxon>Bacteria</taxon>
        <taxon>Bacillati</taxon>
        <taxon>Actinomycetota</taxon>
        <taxon>Actinomycetes</taxon>
        <taxon>Streptosporangiales</taxon>
        <taxon>Streptosporangiaceae</taxon>
        <taxon>Planobispora</taxon>
    </lineage>
</organism>
<dbReference type="SMART" id="SM00091">
    <property type="entry name" value="PAS"/>
    <property type="match status" value="2"/>
</dbReference>
<dbReference type="GO" id="GO:0005509">
    <property type="term" value="F:calcium ion binding"/>
    <property type="evidence" value="ECO:0007669"/>
    <property type="project" value="UniProtKB-ARBA"/>
</dbReference>
<dbReference type="SUPFAM" id="SSF55874">
    <property type="entry name" value="ATPase domain of HSP90 chaperone/DNA topoisomerase II/histidine kinase"/>
    <property type="match status" value="1"/>
</dbReference>
<evidence type="ECO:0000256" key="5">
    <source>
        <dbReference type="ARBA" id="ARBA00022553"/>
    </source>
</evidence>
<evidence type="ECO:0000256" key="4">
    <source>
        <dbReference type="ARBA" id="ARBA00012438"/>
    </source>
</evidence>
<dbReference type="EMBL" id="BOOI01000090">
    <property type="protein sequence ID" value="GIH88767.1"/>
    <property type="molecule type" value="Genomic_DNA"/>
</dbReference>
<reference evidence="13" key="1">
    <citation type="submission" date="2021-01" db="EMBL/GenBank/DDBJ databases">
        <title>Whole genome shotgun sequence of Planobispora rosea NBRC 15558.</title>
        <authorList>
            <person name="Komaki H."/>
            <person name="Tamura T."/>
        </authorList>
    </citation>
    <scope>NUCLEOTIDE SEQUENCE</scope>
    <source>
        <strain evidence="13">NBRC 15558</strain>
    </source>
</reference>
<comment type="subcellular location">
    <subcellularLocation>
        <location evidence="3">Cell membrane</location>
    </subcellularLocation>
</comment>
<dbReference type="Pfam" id="PF02518">
    <property type="entry name" value="HATPase_c"/>
    <property type="match status" value="1"/>
</dbReference>
<dbReference type="PROSITE" id="PS50112">
    <property type="entry name" value="PAS"/>
    <property type="match status" value="1"/>
</dbReference>
<feature type="domain" description="PAC" evidence="12">
    <location>
        <begin position="563"/>
        <end position="613"/>
    </location>
</feature>
<evidence type="ECO:0000256" key="9">
    <source>
        <dbReference type="ARBA" id="ARBA00023136"/>
    </source>
</evidence>
<dbReference type="InterPro" id="IPR004358">
    <property type="entry name" value="Sig_transdc_His_kin-like_C"/>
</dbReference>
<dbReference type="InterPro" id="IPR036890">
    <property type="entry name" value="HATPase_C_sf"/>
</dbReference>
<evidence type="ECO:0000259" key="10">
    <source>
        <dbReference type="PROSITE" id="PS50109"/>
    </source>
</evidence>
<name>A0A8J3S9W8_PLARO</name>
<dbReference type="InterPro" id="IPR003018">
    <property type="entry name" value="GAF"/>
</dbReference>
<dbReference type="SUPFAM" id="SSF55781">
    <property type="entry name" value="GAF domain-like"/>
    <property type="match status" value="2"/>
</dbReference>
<proteinExistence type="predicted"/>
<gene>
    <name evidence="13" type="ORF">Pro02_71750</name>
</gene>
<dbReference type="Gene3D" id="3.30.450.40">
    <property type="match status" value="2"/>
</dbReference>
<sequence>MNLDIQGAGFPGGMTTMPTTDRIQDARRLRLLHATGLLEESEVPLLDRVTRLAARWLCAPVAMVSLIEADRQIVVSAAGPADPWQLQHSPLSQSLCQNIVVDEAPLTVSDARTDARWRAVETVSRGQLTAYAGMPLRTGCGQVLGALCVIDERPRQWNDEQLETLADLAAMVEAEIAVRLARTQAVLDRVPEAAVSFDASGAVVAWNVAAEHLLGWSAAEAAGCQAGALISPRQLRTGWEQTVRRVWQESRSSGASAVGQRLEVTAVDRSGRQFPAEMIVQVGTEQDGQDGRVCHAVLHDITAQRRMQVLREAQHAVVRVLAEAGSSQEAAAGVLAAVTQALGWTCGEYWQVDSDRGAVTRIASWHRPERDVSAFTGDEPLTFALGQGLAGLVWDSGCAMWVADLPADGRDFARKPEALQAGLHAAVGLPVHRGDRVQGVLAFFTDTALPPDEDLVTLLEGICAHVGRYMERRRAEELALELAESRRRFEQIIAQLDDDVWTIEVGPDGTPRMMEVSPNLTKLLGGPVPDGVDPSEIVVRQIHPDDRSVVAAFQAATASGKKAEAEYRLIGLDGVTRWIWMRGIPRRDGGRLLVDGISTDITERRQLAEQRERLLAAEQQQVRRLRQLDAMKDELMALVTHELRNPIGAIRGYAELLLDDPALSDQQRSFTDVIDRKSTHLQRLVDDLLDLARLEAGGLGIDPRPVALTSLLREAADDHRPAAAAKKLTISVDLAPALRVHADPVRIRQLADNLLSNAIKYTPAGGTVAVTAVPAAAGGPCTGEAIMLTVADTGIGIPPEQYGQLFSRFFRASTAKDSGIKGTGLGLAITKAIAEAHGGTVTAAPREGGGTVFTVCLPSTPPALATS</sequence>
<dbReference type="InterPro" id="IPR036097">
    <property type="entry name" value="HisK_dim/P_sf"/>
</dbReference>
<dbReference type="OrthoDB" id="3272385at2"/>
<comment type="catalytic activity">
    <reaction evidence="1">
        <text>ATP + protein L-histidine = ADP + protein N-phospho-L-histidine.</text>
        <dbReference type="EC" id="2.7.13.3"/>
    </reaction>
</comment>
<dbReference type="CDD" id="cd00075">
    <property type="entry name" value="HATPase"/>
    <property type="match status" value="1"/>
</dbReference>
<dbReference type="Gene3D" id="3.30.450.20">
    <property type="entry name" value="PAS domain"/>
    <property type="match status" value="2"/>
</dbReference>
<dbReference type="Proteomes" id="UP000655044">
    <property type="component" value="Unassembled WGS sequence"/>
</dbReference>
<dbReference type="Pfam" id="PF01590">
    <property type="entry name" value="GAF"/>
    <property type="match status" value="1"/>
</dbReference>
<dbReference type="Pfam" id="PF00989">
    <property type="entry name" value="PAS"/>
    <property type="match status" value="1"/>
</dbReference>
<keyword evidence="8" id="KW-0902">Two-component regulatory system</keyword>
<dbReference type="InterPro" id="IPR001610">
    <property type="entry name" value="PAC"/>
</dbReference>
<dbReference type="SMART" id="SM00387">
    <property type="entry name" value="HATPase_c"/>
    <property type="match status" value="1"/>
</dbReference>
<keyword evidence="6" id="KW-0808">Transferase</keyword>
<dbReference type="InterPro" id="IPR003661">
    <property type="entry name" value="HisK_dim/P_dom"/>
</dbReference>
<dbReference type="InterPro" id="IPR035965">
    <property type="entry name" value="PAS-like_dom_sf"/>
</dbReference>
<dbReference type="NCBIfam" id="TIGR00229">
    <property type="entry name" value="sensory_box"/>
    <property type="match status" value="1"/>
</dbReference>
<protein>
    <recommendedName>
        <fullName evidence="4">histidine kinase</fullName>
        <ecNumber evidence="4">2.7.13.3</ecNumber>
    </recommendedName>
</protein>
<evidence type="ECO:0000259" key="12">
    <source>
        <dbReference type="PROSITE" id="PS50113"/>
    </source>
</evidence>
<evidence type="ECO:0000313" key="14">
    <source>
        <dbReference type="Proteomes" id="UP000655044"/>
    </source>
</evidence>
<dbReference type="Pfam" id="PF00512">
    <property type="entry name" value="HisKA"/>
    <property type="match status" value="1"/>
</dbReference>
<dbReference type="CDD" id="cd00130">
    <property type="entry name" value="PAS"/>
    <property type="match status" value="2"/>
</dbReference>
<dbReference type="SMART" id="SM00388">
    <property type="entry name" value="HisKA"/>
    <property type="match status" value="1"/>
</dbReference>
<keyword evidence="7" id="KW-0418">Kinase</keyword>
<dbReference type="SUPFAM" id="SSF55785">
    <property type="entry name" value="PYP-like sensor domain (PAS domain)"/>
    <property type="match status" value="2"/>
</dbReference>